<dbReference type="RefSeq" id="WP_002819757.1">
    <property type="nucleotide sequence ID" value="NZ_ACSE01000033.1"/>
</dbReference>
<dbReference type="GeneID" id="75065300"/>
<evidence type="ECO:0000313" key="2">
    <source>
        <dbReference type="Proteomes" id="UP000003075"/>
    </source>
</evidence>
<dbReference type="Proteomes" id="UP000003075">
    <property type="component" value="Unassembled WGS sequence"/>
</dbReference>
<dbReference type="EMBL" id="ACSE01000033">
    <property type="protein sequence ID" value="EFD87525.1"/>
    <property type="molecule type" value="Genomic_DNA"/>
</dbReference>
<reference evidence="1 2" key="1">
    <citation type="journal article" date="2010" name="Appl. Microbiol. Biotechnol.">
        <title>Genotypic diversity in Oenococcus oeni by high-density microarray comparative genome hybridization and whole genome sequencing.</title>
        <authorList>
            <person name="Borneman A.R."/>
            <person name="Bartowsky E.J."/>
            <person name="McCarthy J."/>
            <person name="Chambers P.J."/>
        </authorList>
    </citation>
    <scope>NUCLEOTIDE SEQUENCE [LARGE SCALE GENOMIC DNA]</scope>
    <source>
        <strain evidence="1 2">AWRIB429</strain>
    </source>
</reference>
<accession>D3LC78</accession>
<protein>
    <submittedName>
        <fullName evidence="1">Uncharacterized protein</fullName>
    </submittedName>
</protein>
<comment type="caution">
    <text evidence="1">The sequence shown here is derived from an EMBL/GenBank/DDBJ whole genome shotgun (WGS) entry which is preliminary data.</text>
</comment>
<name>D3LC78_OENOE</name>
<gene>
    <name evidence="1" type="ORF">AWRIB429_1958</name>
</gene>
<proteinExistence type="predicted"/>
<organism evidence="1 2">
    <name type="scientific">Oenococcus oeni AWRIB429</name>
    <dbReference type="NCBI Taxonomy" id="655225"/>
    <lineage>
        <taxon>Bacteria</taxon>
        <taxon>Bacillati</taxon>
        <taxon>Bacillota</taxon>
        <taxon>Bacilli</taxon>
        <taxon>Lactobacillales</taxon>
        <taxon>Lactobacillaceae</taxon>
        <taxon>Oenococcus</taxon>
    </lineage>
</organism>
<sequence length="164" mass="19267">MYKQSSLFPGIDEKSTAQKVYEFLENTYQRQKDKVFMLDPSRLKAVRLSADKVDSSPAHNTTEDQEIRYLDAKTDIDIVKWSMQVLNNHYGGRILQMRYIDAYGINTDVSVARNLNMITKDSNCYVDVPSKTYWNKKRREAVIFAQQYDIYMVEDRKKLEVLSE</sequence>
<dbReference type="AlphaFoldDB" id="D3LC78"/>
<evidence type="ECO:0000313" key="1">
    <source>
        <dbReference type="EMBL" id="EFD87525.1"/>
    </source>
</evidence>